<gene>
    <name evidence="1" type="ORF">CAUS1442_LOCUS3339</name>
</gene>
<dbReference type="EMBL" id="HBEF01005401">
    <property type="protein sequence ID" value="CAD8331240.1"/>
    <property type="molecule type" value="Transcribed_RNA"/>
</dbReference>
<dbReference type="AlphaFoldDB" id="A0A7R9WR21"/>
<sequence length="145" mass="15412">MTCSTNPELGGDISGPFAGIFATTTELVGADNAVLYQVLLGDSIFQSQLTTLTETPDGAMRRTRTAQSFAGGVPINASFFRERKVDKATFYAEMQAIITAYNIQVSDTCTWVDNFDPANGGPVIDSGLEAGIAGCMAHLETSFEL</sequence>
<proteinExistence type="predicted"/>
<name>A0A7R9WR21_9STRA</name>
<protein>
    <submittedName>
        <fullName evidence="1">Uncharacterized protein</fullName>
    </submittedName>
</protein>
<evidence type="ECO:0000313" key="1">
    <source>
        <dbReference type="EMBL" id="CAD8331240.1"/>
    </source>
</evidence>
<accession>A0A7R9WR21</accession>
<reference evidence="1" key="1">
    <citation type="submission" date="2021-01" db="EMBL/GenBank/DDBJ databases">
        <authorList>
            <person name="Corre E."/>
            <person name="Pelletier E."/>
            <person name="Niang G."/>
            <person name="Scheremetjew M."/>
            <person name="Finn R."/>
            <person name="Kale V."/>
            <person name="Holt S."/>
            <person name="Cochrane G."/>
            <person name="Meng A."/>
            <person name="Brown T."/>
            <person name="Cohen L."/>
        </authorList>
    </citation>
    <scope>NUCLEOTIDE SEQUENCE</scope>
    <source>
        <strain evidence="1">CCMP3328</strain>
    </source>
</reference>
<organism evidence="1">
    <name type="scientific">Craspedostauros australis</name>
    <dbReference type="NCBI Taxonomy" id="1486917"/>
    <lineage>
        <taxon>Eukaryota</taxon>
        <taxon>Sar</taxon>
        <taxon>Stramenopiles</taxon>
        <taxon>Ochrophyta</taxon>
        <taxon>Bacillariophyta</taxon>
        <taxon>Bacillariophyceae</taxon>
        <taxon>Bacillariophycidae</taxon>
        <taxon>Naviculales</taxon>
        <taxon>Naviculaceae</taxon>
        <taxon>Craspedostauros</taxon>
    </lineage>
</organism>